<evidence type="ECO:0000259" key="12">
    <source>
        <dbReference type="PROSITE" id="PS51163"/>
    </source>
</evidence>
<dbReference type="AlphaFoldDB" id="A0A2H0RL61"/>
<dbReference type="Gene3D" id="3.90.870.10">
    <property type="entry name" value="DHBP synthase"/>
    <property type="match status" value="1"/>
</dbReference>
<comment type="similarity">
    <text evidence="2">Belongs to the SUA5 family.</text>
</comment>
<evidence type="ECO:0000256" key="4">
    <source>
        <dbReference type="ARBA" id="ARBA00022490"/>
    </source>
</evidence>
<dbReference type="GO" id="GO:0003725">
    <property type="term" value="F:double-stranded RNA binding"/>
    <property type="evidence" value="ECO:0007669"/>
    <property type="project" value="InterPro"/>
</dbReference>
<dbReference type="PROSITE" id="PS51163">
    <property type="entry name" value="YRDC"/>
    <property type="match status" value="1"/>
</dbReference>
<dbReference type="SUPFAM" id="SSF55821">
    <property type="entry name" value="YrdC/RibB"/>
    <property type="match status" value="1"/>
</dbReference>
<evidence type="ECO:0000313" key="14">
    <source>
        <dbReference type="Proteomes" id="UP000230084"/>
    </source>
</evidence>
<dbReference type="GO" id="GO:0005524">
    <property type="term" value="F:ATP binding"/>
    <property type="evidence" value="ECO:0007669"/>
    <property type="project" value="UniProtKB-KW"/>
</dbReference>
<evidence type="ECO:0000256" key="9">
    <source>
        <dbReference type="ARBA" id="ARBA00022840"/>
    </source>
</evidence>
<dbReference type="GO" id="GO:0061710">
    <property type="term" value="F:L-threonylcarbamoyladenylate synthase"/>
    <property type="evidence" value="ECO:0007669"/>
    <property type="project" value="UniProtKB-EC"/>
</dbReference>
<keyword evidence="7" id="KW-0548">Nucleotidyltransferase</keyword>
<evidence type="ECO:0000256" key="3">
    <source>
        <dbReference type="ARBA" id="ARBA00012584"/>
    </source>
</evidence>
<keyword evidence="6" id="KW-0819">tRNA processing</keyword>
<dbReference type="GO" id="GO:0008033">
    <property type="term" value="P:tRNA processing"/>
    <property type="evidence" value="ECO:0007669"/>
    <property type="project" value="UniProtKB-KW"/>
</dbReference>
<evidence type="ECO:0000256" key="2">
    <source>
        <dbReference type="ARBA" id="ARBA00007663"/>
    </source>
</evidence>
<sequence length="203" mass="22026">MVQAILMAMSVTKAQLEEAIRQLKQGGVVIFPTETSYGIACDATNHQAVERVMRIKQRSDTMPMALIIADMSMAQWCGQLDPALEELAKRHWPGPLTVVVPNANRDLSPLCLRDGTVGLRISSHPIAHALTEGLGKPIVATSANRSGCPSAYSVAEIQEQFANQQDQPDLYLDGGTLEPSPPSMIIELVNGEIVVHRQGSFKL</sequence>
<dbReference type="GO" id="GO:0000049">
    <property type="term" value="F:tRNA binding"/>
    <property type="evidence" value="ECO:0007669"/>
    <property type="project" value="TreeGrafter"/>
</dbReference>
<evidence type="ECO:0000256" key="7">
    <source>
        <dbReference type="ARBA" id="ARBA00022695"/>
    </source>
</evidence>
<dbReference type="Pfam" id="PF01300">
    <property type="entry name" value="Sua5_yciO_yrdC"/>
    <property type="match status" value="1"/>
</dbReference>
<keyword evidence="4" id="KW-0963">Cytoplasm</keyword>
<keyword evidence="5" id="KW-0808">Transferase</keyword>
<comment type="subcellular location">
    <subcellularLocation>
        <location evidence="1">Cytoplasm</location>
    </subcellularLocation>
</comment>
<evidence type="ECO:0000256" key="6">
    <source>
        <dbReference type="ARBA" id="ARBA00022694"/>
    </source>
</evidence>
<evidence type="ECO:0000256" key="1">
    <source>
        <dbReference type="ARBA" id="ARBA00004496"/>
    </source>
</evidence>
<dbReference type="EMBL" id="PCYM01000010">
    <property type="protein sequence ID" value="PIR47279.1"/>
    <property type="molecule type" value="Genomic_DNA"/>
</dbReference>
<evidence type="ECO:0000256" key="5">
    <source>
        <dbReference type="ARBA" id="ARBA00022679"/>
    </source>
</evidence>
<dbReference type="NCBIfam" id="TIGR00057">
    <property type="entry name" value="L-threonylcarbamoyladenylate synthase"/>
    <property type="match status" value="1"/>
</dbReference>
<name>A0A2H0RL61_9BACT</name>
<keyword evidence="8" id="KW-0547">Nucleotide-binding</keyword>
<protein>
    <recommendedName>
        <fullName evidence="10">L-threonylcarbamoyladenylate synthase</fullName>
        <ecNumber evidence="3">2.7.7.87</ecNumber>
    </recommendedName>
    <alternativeName>
        <fullName evidence="10">L-threonylcarbamoyladenylate synthase</fullName>
    </alternativeName>
</protein>
<dbReference type="GO" id="GO:0006450">
    <property type="term" value="P:regulation of translational fidelity"/>
    <property type="evidence" value="ECO:0007669"/>
    <property type="project" value="TreeGrafter"/>
</dbReference>
<accession>A0A2H0RL61</accession>
<comment type="caution">
    <text evidence="13">The sequence shown here is derived from an EMBL/GenBank/DDBJ whole genome shotgun (WGS) entry which is preliminary data.</text>
</comment>
<dbReference type="EC" id="2.7.7.87" evidence="3"/>
<organism evidence="13 14">
    <name type="scientific">Candidatus Uhrbacteria bacterium CG10_big_fil_rev_8_21_14_0_10_50_16</name>
    <dbReference type="NCBI Taxonomy" id="1975039"/>
    <lineage>
        <taxon>Bacteria</taxon>
        <taxon>Candidatus Uhriibacteriota</taxon>
    </lineage>
</organism>
<evidence type="ECO:0000313" key="13">
    <source>
        <dbReference type="EMBL" id="PIR47279.1"/>
    </source>
</evidence>
<reference evidence="13 14" key="1">
    <citation type="submission" date="2017-09" db="EMBL/GenBank/DDBJ databases">
        <title>Depth-based differentiation of microbial function through sediment-hosted aquifers and enrichment of novel symbionts in the deep terrestrial subsurface.</title>
        <authorList>
            <person name="Probst A.J."/>
            <person name="Ladd B."/>
            <person name="Jarett J.K."/>
            <person name="Geller-Mcgrath D.E."/>
            <person name="Sieber C.M."/>
            <person name="Emerson J.B."/>
            <person name="Anantharaman K."/>
            <person name="Thomas B.C."/>
            <person name="Malmstrom R."/>
            <person name="Stieglmeier M."/>
            <person name="Klingl A."/>
            <person name="Woyke T."/>
            <person name="Ryan C.M."/>
            <person name="Banfield J.F."/>
        </authorList>
    </citation>
    <scope>NUCLEOTIDE SEQUENCE [LARGE SCALE GENOMIC DNA]</scope>
    <source>
        <strain evidence="13">CG10_big_fil_rev_8_21_14_0_10_50_16</strain>
    </source>
</reference>
<dbReference type="InterPro" id="IPR017945">
    <property type="entry name" value="DHBP_synth_RibB-like_a/b_dom"/>
</dbReference>
<gene>
    <name evidence="13" type="ORF">COV06_04315</name>
</gene>
<dbReference type="Proteomes" id="UP000230084">
    <property type="component" value="Unassembled WGS sequence"/>
</dbReference>
<comment type="catalytic activity">
    <reaction evidence="11">
        <text>L-threonine + hydrogencarbonate + ATP = L-threonylcarbamoyladenylate + diphosphate + H2O</text>
        <dbReference type="Rhea" id="RHEA:36407"/>
        <dbReference type="ChEBI" id="CHEBI:15377"/>
        <dbReference type="ChEBI" id="CHEBI:17544"/>
        <dbReference type="ChEBI" id="CHEBI:30616"/>
        <dbReference type="ChEBI" id="CHEBI:33019"/>
        <dbReference type="ChEBI" id="CHEBI:57926"/>
        <dbReference type="ChEBI" id="CHEBI:73682"/>
        <dbReference type="EC" id="2.7.7.87"/>
    </reaction>
</comment>
<evidence type="ECO:0000256" key="11">
    <source>
        <dbReference type="ARBA" id="ARBA00048366"/>
    </source>
</evidence>
<dbReference type="GO" id="GO:0005737">
    <property type="term" value="C:cytoplasm"/>
    <property type="evidence" value="ECO:0007669"/>
    <property type="project" value="UniProtKB-SubCell"/>
</dbReference>
<evidence type="ECO:0000256" key="8">
    <source>
        <dbReference type="ARBA" id="ARBA00022741"/>
    </source>
</evidence>
<dbReference type="PANTHER" id="PTHR17490:SF16">
    <property type="entry name" value="THREONYLCARBAMOYL-AMP SYNTHASE"/>
    <property type="match status" value="1"/>
</dbReference>
<dbReference type="PANTHER" id="PTHR17490">
    <property type="entry name" value="SUA5"/>
    <property type="match status" value="1"/>
</dbReference>
<dbReference type="InterPro" id="IPR006070">
    <property type="entry name" value="Sua5-like_dom"/>
</dbReference>
<evidence type="ECO:0000256" key="10">
    <source>
        <dbReference type="ARBA" id="ARBA00029774"/>
    </source>
</evidence>
<dbReference type="InterPro" id="IPR050156">
    <property type="entry name" value="TC-AMP_synthase_SUA5"/>
</dbReference>
<feature type="domain" description="YrdC-like" evidence="12">
    <location>
        <begin position="13"/>
        <end position="201"/>
    </location>
</feature>
<keyword evidence="9" id="KW-0067">ATP-binding</keyword>
<proteinExistence type="inferred from homology"/>